<keyword evidence="2" id="KW-1185">Reference proteome</keyword>
<organism evidence="1 2">
    <name type="scientific">Noviherbaspirillum aridicola</name>
    <dbReference type="NCBI Taxonomy" id="2849687"/>
    <lineage>
        <taxon>Bacteria</taxon>
        <taxon>Pseudomonadati</taxon>
        <taxon>Pseudomonadota</taxon>
        <taxon>Betaproteobacteria</taxon>
        <taxon>Burkholderiales</taxon>
        <taxon>Oxalobacteraceae</taxon>
        <taxon>Noviherbaspirillum</taxon>
    </lineage>
</organism>
<proteinExistence type="predicted"/>
<reference evidence="1 2" key="1">
    <citation type="journal article" date="2022" name="Int. J. Syst. Evol. Microbiol.">
        <title>Noviherbaspirillum aridicola sp. nov., isolated from an arid soil in Pakistan.</title>
        <authorList>
            <person name="Khan I.U."/>
            <person name="Saqib M."/>
            <person name="Amin A."/>
            <person name="Hussain F."/>
            <person name="Li L."/>
            <person name="Liu Y.H."/>
            <person name="Fang B.Z."/>
            <person name="Ahmed I."/>
            <person name="Li W.J."/>
        </authorList>
    </citation>
    <scope>NUCLEOTIDE SEQUENCE [LARGE SCALE GENOMIC DNA]</scope>
    <source>
        <strain evidence="1 2">NCCP-691</strain>
    </source>
</reference>
<evidence type="ECO:0000313" key="1">
    <source>
        <dbReference type="EMBL" id="GIZ53336.1"/>
    </source>
</evidence>
<name>A0ABQ4Q8G1_9BURK</name>
<protein>
    <submittedName>
        <fullName evidence="1">Uncharacterized protein</fullName>
    </submittedName>
</protein>
<dbReference type="Proteomes" id="UP000887222">
    <property type="component" value="Unassembled WGS sequence"/>
</dbReference>
<dbReference type="EMBL" id="BPMK01000016">
    <property type="protein sequence ID" value="GIZ53336.1"/>
    <property type="molecule type" value="Genomic_DNA"/>
</dbReference>
<dbReference type="Gene3D" id="2.40.128.290">
    <property type="entry name" value="Uncharacterised protein Atu4866, PF11512"/>
    <property type="match status" value="1"/>
</dbReference>
<accession>A0ABQ4Q8G1</accession>
<comment type="caution">
    <text evidence="1">The sequence shown here is derived from an EMBL/GenBank/DDBJ whole genome shotgun (WGS) entry which is preliminary data.</text>
</comment>
<dbReference type="InterPro" id="IPR038646">
    <property type="entry name" value="Atu4866-like_sf"/>
</dbReference>
<sequence length="87" mass="9821">MSPSSKHAEHECQVDGSWISVDGSLRLDLRHGYFTETHVFPGTRYAGRYLLRHRRLVLIDGDTGLRTSAALAPGCLYLRESTLVRLH</sequence>
<dbReference type="RefSeq" id="WP_220809754.1">
    <property type="nucleotide sequence ID" value="NZ_BPMK01000016.1"/>
</dbReference>
<gene>
    <name evidence="1" type="ORF">NCCP691_33500</name>
</gene>
<evidence type="ECO:0000313" key="2">
    <source>
        <dbReference type="Proteomes" id="UP000887222"/>
    </source>
</evidence>